<feature type="transmembrane region" description="Helical" evidence="1">
    <location>
        <begin position="44"/>
        <end position="62"/>
    </location>
</feature>
<name>A0AAJ1VMT7_9LACO</name>
<protein>
    <submittedName>
        <fullName evidence="2">Uncharacterized protein</fullName>
    </submittedName>
</protein>
<gene>
    <name evidence="2" type="ORF">EVC35_08145</name>
</gene>
<evidence type="ECO:0000256" key="1">
    <source>
        <dbReference type="SAM" id="Phobius"/>
    </source>
</evidence>
<evidence type="ECO:0000313" key="2">
    <source>
        <dbReference type="EMBL" id="MDN6900953.1"/>
    </source>
</evidence>
<comment type="caution">
    <text evidence="2">The sequence shown here is derived from an EMBL/GenBank/DDBJ whole genome shotgun (WGS) entry which is preliminary data.</text>
</comment>
<dbReference type="Proteomes" id="UP001167919">
    <property type="component" value="Unassembled WGS sequence"/>
</dbReference>
<keyword evidence="1" id="KW-0812">Transmembrane</keyword>
<sequence>MRIFKIICMYTASILVLATIVLPNHQNLITLVWRQFNKTTVIPSFWLALAVLGLFVLAEYLNKKDAQDIHFNRLKVTILSLIVVVFVSSICF</sequence>
<keyword evidence="1" id="KW-0472">Membrane</keyword>
<feature type="transmembrane region" description="Helical" evidence="1">
    <location>
        <begin position="74"/>
        <end position="90"/>
    </location>
</feature>
<organism evidence="2 3">
    <name type="scientific">Oenococcus sicerae</name>
    <dbReference type="NCBI Taxonomy" id="2203724"/>
    <lineage>
        <taxon>Bacteria</taxon>
        <taxon>Bacillati</taxon>
        <taxon>Bacillota</taxon>
        <taxon>Bacilli</taxon>
        <taxon>Lactobacillales</taxon>
        <taxon>Lactobacillaceae</taxon>
        <taxon>Oenococcus</taxon>
    </lineage>
</organism>
<reference evidence="2" key="1">
    <citation type="submission" date="2019-01" db="EMBL/GenBank/DDBJ databases">
        <title>Oenococcus sicerae UCMA17102.</title>
        <authorList>
            <person name="Cousin F.J."/>
            <person name="Le Guellec R."/>
            <person name="Cretenet M."/>
        </authorList>
    </citation>
    <scope>NUCLEOTIDE SEQUENCE</scope>
    <source>
        <strain evidence="2">UCMA17102</strain>
    </source>
</reference>
<accession>A0AAJ1VMT7</accession>
<proteinExistence type="predicted"/>
<evidence type="ECO:0000313" key="3">
    <source>
        <dbReference type="Proteomes" id="UP001167919"/>
    </source>
</evidence>
<dbReference type="AlphaFoldDB" id="A0AAJ1VMT7"/>
<keyword evidence="1" id="KW-1133">Transmembrane helix</keyword>
<dbReference type="EMBL" id="SDWY01000005">
    <property type="protein sequence ID" value="MDN6900953.1"/>
    <property type="molecule type" value="Genomic_DNA"/>
</dbReference>